<evidence type="ECO:0000313" key="4">
    <source>
        <dbReference type="Proteomes" id="UP000663828"/>
    </source>
</evidence>
<sequence>MCHRSLLLGVFVLLFANTWSLRCYEGNGTHCKLSADSNEIIPGVGYLCIRYNTCVQMTDLCDDATLNSDKFTWQYLIADQAGCDYISKATYTDVTCCSTDRCNAPLVGKCLEN</sequence>
<reference evidence="2" key="1">
    <citation type="submission" date="2021-02" db="EMBL/GenBank/DDBJ databases">
        <authorList>
            <person name="Nowell W R."/>
        </authorList>
    </citation>
    <scope>NUCLEOTIDE SEQUENCE</scope>
</reference>
<keyword evidence="4" id="KW-1185">Reference proteome</keyword>
<name>A0A813XBG8_ADIRI</name>
<proteinExistence type="predicted"/>
<protein>
    <submittedName>
        <fullName evidence="2">Uncharacterized protein</fullName>
    </submittedName>
</protein>
<dbReference type="Proteomes" id="UP000663828">
    <property type="component" value="Unassembled WGS sequence"/>
</dbReference>
<dbReference type="OrthoDB" id="9970031at2759"/>
<comment type="caution">
    <text evidence="2">The sequence shown here is derived from an EMBL/GenBank/DDBJ whole genome shotgun (WGS) entry which is preliminary data.</text>
</comment>
<gene>
    <name evidence="3" type="ORF">EDS130_LOCUS31481</name>
    <name evidence="2" type="ORF">XAT740_LOCUS6620</name>
</gene>
<dbReference type="EMBL" id="CAJNOR010000302">
    <property type="protein sequence ID" value="CAF0873558.1"/>
    <property type="molecule type" value="Genomic_DNA"/>
</dbReference>
<dbReference type="EMBL" id="CAJNOJ010000231">
    <property type="protein sequence ID" value="CAF1317505.1"/>
    <property type="molecule type" value="Genomic_DNA"/>
</dbReference>
<dbReference type="Proteomes" id="UP000663852">
    <property type="component" value="Unassembled WGS sequence"/>
</dbReference>
<organism evidence="2 4">
    <name type="scientific">Adineta ricciae</name>
    <name type="common">Rotifer</name>
    <dbReference type="NCBI Taxonomy" id="249248"/>
    <lineage>
        <taxon>Eukaryota</taxon>
        <taxon>Metazoa</taxon>
        <taxon>Spiralia</taxon>
        <taxon>Gnathifera</taxon>
        <taxon>Rotifera</taxon>
        <taxon>Eurotatoria</taxon>
        <taxon>Bdelloidea</taxon>
        <taxon>Adinetida</taxon>
        <taxon>Adinetidae</taxon>
        <taxon>Adineta</taxon>
    </lineage>
</organism>
<evidence type="ECO:0000313" key="3">
    <source>
        <dbReference type="EMBL" id="CAF1317505.1"/>
    </source>
</evidence>
<keyword evidence="1" id="KW-0732">Signal</keyword>
<feature type="chain" id="PRO_5036223473" evidence="1">
    <location>
        <begin position="21"/>
        <end position="113"/>
    </location>
</feature>
<feature type="signal peptide" evidence="1">
    <location>
        <begin position="1"/>
        <end position="20"/>
    </location>
</feature>
<accession>A0A813XBG8</accession>
<evidence type="ECO:0000256" key="1">
    <source>
        <dbReference type="SAM" id="SignalP"/>
    </source>
</evidence>
<dbReference type="AlphaFoldDB" id="A0A813XBG8"/>
<evidence type="ECO:0000313" key="2">
    <source>
        <dbReference type="EMBL" id="CAF0873558.1"/>
    </source>
</evidence>